<dbReference type="OrthoDB" id="2476570at2"/>
<dbReference type="SUPFAM" id="SSF46689">
    <property type="entry name" value="Homeodomain-like"/>
    <property type="match status" value="1"/>
</dbReference>
<dbReference type="GO" id="GO:0004803">
    <property type="term" value="F:transposase activity"/>
    <property type="evidence" value="ECO:0007669"/>
    <property type="project" value="InterPro"/>
</dbReference>
<dbReference type="STRING" id="930131.SAMN05216389_11054"/>
<name>A0A1I0E0U4_9BACI</name>
<organism evidence="1 2">
    <name type="scientific">Oceanobacillus limi</name>
    <dbReference type="NCBI Taxonomy" id="930131"/>
    <lineage>
        <taxon>Bacteria</taxon>
        <taxon>Bacillati</taxon>
        <taxon>Bacillota</taxon>
        <taxon>Bacilli</taxon>
        <taxon>Bacillales</taxon>
        <taxon>Bacillaceae</taxon>
        <taxon>Oceanobacillus</taxon>
    </lineage>
</organism>
<dbReference type="Gene3D" id="1.10.10.60">
    <property type="entry name" value="Homeodomain-like"/>
    <property type="match status" value="1"/>
</dbReference>
<evidence type="ECO:0000313" key="1">
    <source>
        <dbReference type="EMBL" id="SET38642.1"/>
    </source>
</evidence>
<proteinExistence type="predicted"/>
<keyword evidence="2" id="KW-1185">Reference proteome</keyword>
<dbReference type="Proteomes" id="UP000198618">
    <property type="component" value="Unassembled WGS sequence"/>
</dbReference>
<dbReference type="GO" id="GO:0003677">
    <property type="term" value="F:DNA binding"/>
    <property type="evidence" value="ECO:0007669"/>
    <property type="project" value="InterPro"/>
</dbReference>
<sequence>MEKEKKLYSRYSKEVKLEAIRRVLEEEEPVQQVIEDLGIRHRDNVYEWIKKYKSQGVAAFDRKILGSSTECEILQLRAEVAALRKYIEIVVQGEEEKYQAVDELKDAYPLEMLCKALNISVSGYMQYKKLHNPVSPDFYLHR</sequence>
<dbReference type="Pfam" id="PF01527">
    <property type="entry name" value="HTH_Tnp_1"/>
    <property type="match status" value="1"/>
</dbReference>
<dbReference type="InterPro" id="IPR002514">
    <property type="entry name" value="Transposase_8"/>
</dbReference>
<gene>
    <name evidence="1" type="ORF">SAMN05216389_11054</name>
</gene>
<evidence type="ECO:0000313" key="2">
    <source>
        <dbReference type="Proteomes" id="UP000198618"/>
    </source>
</evidence>
<dbReference type="AlphaFoldDB" id="A0A1I0E0U4"/>
<accession>A0A1I0E0U4</accession>
<dbReference type="RefSeq" id="WP_090870111.1">
    <property type="nucleotide sequence ID" value="NZ_FOHE01000010.1"/>
</dbReference>
<protein>
    <submittedName>
        <fullName evidence="1">Transposase</fullName>
    </submittedName>
</protein>
<dbReference type="GO" id="GO:0006313">
    <property type="term" value="P:DNA transposition"/>
    <property type="evidence" value="ECO:0007669"/>
    <property type="project" value="InterPro"/>
</dbReference>
<reference evidence="1 2" key="1">
    <citation type="submission" date="2016-10" db="EMBL/GenBank/DDBJ databases">
        <authorList>
            <person name="de Groot N.N."/>
        </authorList>
    </citation>
    <scope>NUCLEOTIDE SEQUENCE [LARGE SCALE GENOMIC DNA]</scope>
    <source>
        <strain evidence="1 2">IBRC-M 10780</strain>
    </source>
</reference>
<dbReference type="EMBL" id="FOHE01000010">
    <property type="protein sequence ID" value="SET38642.1"/>
    <property type="molecule type" value="Genomic_DNA"/>
</dbReference>
<dbReference type="InterPro" id="IPR009057">
    <property type="entry name" value="Homeodomain-like_sf"/>
</dbReference>